<dbReference type="EMBL" id="JANPWB010000006">
    <property type="protein sequence ID" value="KAJ1178997.1"/>
    <property type="molecule type" value="Genomic_DNA"/>
</dbReference>
<sequence>MPRGLHYTSSAELGLCRAAEIHTLGDLYEDSKLIPFPILAAETAARGLITRGGKATSPATLTAWENSFVVWAGVEEVALCREDNMGLRKYRLAISCDTMLDKLREMKQSSNLGTTAATDA</sequence>
<evidence type="ECO:0000313" key="2">
    <source>
        <dbReference type="Proteomes" id="UP001066276"/>
    </source>
</evidence>
<keyword evidence="2" id="KW-1185">Reference proteome</keyword>
<comment type="caution">
    <text evidence="1">The sequence shown here is derived from an EMBL/GenBank/DDBJ whole genome shotgun (WGS) entry which is preliminary data.</text>
</comment>
<protein>
    <submittedName>
        <fullName evidence="1">Uncharacterized protein</fullName>
    </submittedName>
</protein>
<proteinExistence type="predicted"/>
<organism evidence="1 2">
    <name type="scientific">Pleurodeles waltl</name>
    <name type="common">Iberian ribbed newt</name>
    <dbReference type="NCBI Taxonomy" id="8319"/>
    <lineage>
        <taxon>Eukaryota</taxon>
        <taxon>Metazoa</taxon>
        <taxon>Chordata</taxon>
        <taxon>Craniata</taxon>
        <taxon>Vertebrata</taxon>
        <taxon>Euteleostomi</taxon>
        <taxon>Amphibia</taxon>
        <taxon>Batrachia</taxon>
        <taxon>Caudata</taxon>
        <taxon>Salamandroidea</taxon>
        <taxon>Salamandridae</taxon>
        <taxon>Pleurodelinae</taxon>
        <taxon>Pleurodeles</taxon>
    </lineage>
</organism>
<evidence type="ECO:0000313" key="1">
    <source>
        <dbReference type="EMBL" id="KAJ1178997.1"/>
    </source>
</evidence>
<reference evidence="1" key="1">
    <citation type="journal article" date="2022" name="bioRxiv">
        <title>Sequencing and chromosome-scale assembly of the giantPleurodeles waltlgenome.</title>
        <authorList>
            <person name="Brown T."/>
            <person name="Elewa A."/>
            <person name="Iarovenko S."/>
            <person name="Subramanian E."/>
            <person name="Araus A.J."/>
            <person name="Petzold A."/>
            <person name="Susuki M."/>
            <person name="Suzuki K.-i.T."/>
            <person name="Hayashi T."/>
            <person name="Toyoda A."/>
            <person name="Oliveira C."/>
            <person name="Osipova E."/>
            <person name="Leigh N.D."/>
            <person name="Simon A."/>
            <person name="Yun M.H."/>
        </authorList>
    </citation>
    <scope>NUCLEOTIDE SEQUENCE</scope>
    <source>
        <strain evidence="1">20211129_DDA</strain>
        <tissue evidence="1">Liver</tissue>
    </source>
</reference>
<dbReference type="Proteomes" id="UP001066276">
    <property type="component" value="Chromosome 3_2"/>
</dbReference>
<dbReference type="AlphaFoldDB" id="A0AAV7TTL8"/>
<gene>
    <name evidence="1" type="ORF">NDU88_004236</name>
</gene>
<name>A0AAV7TTL8_PLEWA</name>
<accession>A0AAV7TTL8</accession>